<accession>A0A382YSK9</accession>
<proteinExistence type="predicted"/>
<gene>
    <name evidence="1" type="ORF">METZ01_LOCUS438709</name>
</gene>
<dbReference type="EMBL" id="UINC01177955">
    <property type="protein sequence ID" value="SVD85855.1"/>
    <property type="molecule type" value="Genomic_DNA"/>
</dbReference>
<feature type="non-terminal residue" evidence="1">
    <location>
        <position position="1"/>
    </location>
</feature>
<reference evidence="1" key="1">
    <citation type="submission" date="2018-05" db="EMBL/GenBank/DDBJ databases">
        <authorList>
            <person name="Lanie J.A."/>
            <person name="Ng W.-L."/>
            <person name="Kazmierczak K.M."/>
            <person name="Andrzejewski T.M."/>
            <person name="Davidsen T.M."/>
            <person name="Wayne K.J."/>
            <person name="Tettelin H."/>
            <person name="Glass J.I."/>
            <person name="Rusch D."/>
            <person name="Podicherti R."/>
            <person name="Tsui H.-C.T."/>
            <person name="Winkler M.E."/>
        </authorList>
    </citation>
    <scope>NUCLEOTIDE SEQUENCE</scope>
</reference>
<evidence type="ECO:0000313" key="1">
    <source>
        <dbReference type="EMBL" id="SVD85855.1"/>
    </source>
</evidence>
<sequence length="36" mass="4144">KSAEEIKDGLVELCDTWLEGFAELKDDMTFVIIKKK</sequence>
<protein>
    <submittedName>
        <fullName evidence="1">Uncharacterized protein</fullName>
    </submittedName>
</protein>
<organism evidence="1">
    <name type="scientific">marine metagenome</name>
    <dbReference type="NCBI Taxonomy" id="408172"/>
    <lineage>
        <taxon>unclassified sequences</taxon>
        <taxon>metagenomes</taxon>
        <taxon>ecological metagenomes</taxon>
    </lineage>
</organism>
<dbReference type="AlphaFoldDB" id="A0A382YSK9"/>
<name>A0A382YSK9_9ZZZZ</name>